<dbReference type="AlphaFoldDB" id="A0A1V9ZRF2"/>
<dbReference type="GO" id="GO:0005085">
    <property type="term" value="F:guanyl-nucleotide exchange factor activity"/>
    <property type="evidence" value="ECO:0007669"/>
    <property type="project" value="UniProtKB-KW"/>
</dbReference>
<dbReference type="Gene3D" id="1.20.900.10">
    <property type="entry name" value="Dbl homology (DH) domain"/>
    <property type="match status" value="2"/>
</dbReference>
<dbReference type="CDD" id="cd00160">
    <property type="entry name" value="RhoGEF"/>
    <property type="match status" value="2"/>
</dbReference>
<feature type="domain" description="FYVE-type" evidence="12">
    <location>
        <begin position="1198"/>
        <end position="1257"/>
    </location>
</feature>
<dbReference type="InterPro" id="IPR013083">
    <property type="entry name" value="Znf_RING/FYVE/PHD"/>
</dbReference>
<dbReference type="Pfam" id="PF00621">
    <property type="entry name" value="RhoGEF"/>
    <property type="match status" value="2"/>
</dbReference>
<dbReference type="Gene3D" id="3.30.40.10">
    <property type="entry name" value="Zinc/RING finger domain, C3HC4 (zinc finger)"/>
    <property type="match status" value="2"/>
</dbReference>
<evidence type="ECO:0000256" key="5">
    <source>
        <dbReference type="ARBA" id="ARBA00022771"/>
    </source>
</evidence>
<dbReference type="InterPro" id="IPR011993">
    <property type="entry name" value="PH-like_dom_sf"/>
</dbReference>
<evidence type="ECO:0000256" key="9">
    <source>
        <dbReference type="SAM" id="MobiDB-lite"/>
    </source>
</evidence>
<evidence type="ECO:0000256" key="6">
    <source>
        <dbReference type="ARBA" id="ARBA00022833"/>
    </source>
</evidence>
<dbReference type="PROSITE" id="PS50178">
    <property type="entry name" value="ZF_FYVE"/>
    <property type="match status" value="2"/>
</dbReference>
<evidence type="ECO:0000256" key="8">
    <source>
        <dbReference type="PROSITE-ProRule" id="PRU00091"/>
    </source>
</evidence>
<evidence type="ECO:0000259" key="11">
    <source>
        <dbReference type="PROSITE" id="PS50010"/>
    </source>
</evidence>
<dbReference type="PANTHER" id="PTHR12673:SF159">
    <property type="entry name" value="LD03170P"/>
    <property type="match status" value="1"/>
</dbReference>
<keyword evidence="6" id="KW-0862">Zinc</keyword>
<evidence type="ECO:0000256" key="2">
    <source>
        <dbReference type="ARBA" id="ARBA00022490"/>
    </source>
</evidence>
<keyword evidence="5 8" id="KW-0863">Zinc-finger</keyword>
<evidence type="ECO:0000259" key="10">
    <source>
        <dbReference type="PROSITE" id="PS50003"/>
    </source>
</evidence>
<keyword evidence="3" id="KW-0344">Guanine-nucleotide releasing factor</keyword>
<keyword evidence="14" id="KW-1185">Reference proteome</keyword>
<feature type="domain" description="FYVE-type" evidence="12">
    <location>
        <begin position="420"/>
        <end position="479"/>
    </location>
</feature>
<keyword evidence="4" id="KW-0479">Metal-binding</keyword>
<dbReference type="SMART" id="SM00325">
    <property type="entry name" value="RhoGEF"/>
    <property type="match status" value="2"/>
</dbReference>
<feature type="domain" description="DH" evidence="11">
    <location>
        <begin position="83"/>
        <end position="261"/>
    </location>
</feature>
<name>A0A1V9ZRF2_ACHHY</name>
<protein>
    <submittedName>
        <fullName evidence="13">Uncharacterized protein</fullName>
    </submittedName>
</protein>
<reference evidence="13 14" key="1">
    <citation type="journal article" date="2014" name="Genome Biol. Evol.">
        <title>The secreted proteins of Achlya hypogyna and Thraustotheca clavata identify the ancestral oomycete secretome and reveal gene acquisitions by horizontal gene transfer.</title>
        <authorList>
            <person name="Misner I."/>
            <person name="Blouin N."/>
            <person name="Leonard G."/>
            <person name="Richards T.A."/>
            <person name="Lane C.E."/>
        </authorList>
    </citation>
    <scope>NUCLEOTIDE SEQUENCE [LARGE SCALE GENOMIC DNA]</scope>
    <source>
        <strain evidence="13 14">ATCC 48635</strain>
    </source>
</reference>
<dbReference type="InterPro" id="IPR001849">
    <property type="entry name" value="PH_domain"/>
</dbReference>
<dbReference type="SUPFAM" id="SSF57903">
    <property type="entry name" value="FYVE/PHD zinc finger"/>
    <property type="match status" value="2"/>
</dbReference>
<feature type="region of interest" description="Disordered" evidence="9">
    <location>
        <begin position="29"/>
        <end position="64"/>
    </location>
</feature>
<dbReference type="SMART" id="SM00233">
    <property type="entry name" value="PH"/>
    <property type="match status" value="4"/>
</dbReference>
<feature type="domain" description="PH" evidence="10">
    <location>
        <begin position="929"/>
        <end position="1041"/>
    </location>
</feature>
<organism evidence="13 14">
    <name type="scientific">Achlya hypogyna</name>
    <name type="common">Oomycete</name>
    <name type="synonym">Protoachlya hypogyna</name>
    <dbReference type="NCBI Taxonomy" id="1202772"/>
    <lineage>
        <taxon>Eukaryota</taxon>
        <taxon>Sar</taxon>
        <taxon>Stramenopiles</taxon>
        <taxon>Oomycota</taxon>
        <taxon>Saprolegniomycetes</taxon>
        <taxon>Saprolegniales</taxon>
        <taxon>Achlyaceae</taxon>
        <taxon>Achlya</taxon>
    </lineage>
</organism>
<dbReference type="InterPro" id="IPR011011">
    <property type="entry name" value="Znf_FYVE_PHD"/>
</dbReference>
<feature type="compositionally biased region" description="Basic and acidic residues" evidence="9">
    <location>
        <begin position="36"/>
        <end position="64"/>
    </location>
</feature>
<dbReference type="SUPFAM" id="SSF48065">
    <property type="entry name" value="DBL homology domain (DH-domain)"/>
    <property type="match status" value="2"/>
</dbReference>
<dbReference type="EMBL" id="JNBR01000028">
    <property type="protein sequence ID" value="OQS00606.1"/>
    <property type="molecule type" value="Genomic_DNA"/>
</dbReference>
<evidence type="ECO:0000256" key="4">
    <source>
        <dbReference type="ARBA" id="ARBA00022723"/>
    </source>
</evidence>
<feature type="domain" description="PH" evidence="10">
    <location>
        <begin position="290"/>
        <end position="399"/>
    </location>
</feature>
<proteinExistence type="predicted"/>
<dbReference type="Gene3D" id="2.30.29.30">
    <property type="entry name" value="Pleckstrin-homology domain (PH domain)/Phosphotyrosine-binding domain (PTB)"/>
    <property type="match status" value="4"/>
</dbReference>
<evidence type="ECO:0000256" key="7">
    <source>
        <dbReference type="ARBA" id="ARBA00023212"/>
    </source>
</evidence>
<comment type="caution">
    <text evidence="13">The sequence shown here is derived from an EMBL/GenBank/DDBJ whole genome shotgun (WGS) entry which is preliminary data.</text>
</comment>
<evidence type="ECO:0000313" key="13">
    <source>
        <dbReference type="EMBL" id="OQS00606.1"/>
    </source>
</evidence>
<keyword evidence="2" id="KW-0963">Cytoplasm</keyword>
<dbReference type="STRING" id="1202772.A0A1V9ZRF2"/>
<gene>
    <name evidence="13" type="ORF">ACHHYP_03278</name>
</gene>
<dbReference type="InterPro" id="IPR000219">
    <property type="entry name" value="DH_dom"/>
</dbReference>
<dbReference type="PROSITE" id="PS50010">
    <property type="entry name" value="DH_2"/>
    <property type="match status" value="2"/>
</dbReference>
<dbReference type="PROSITE" id="PS50003">
    <property type="entry name" value="PH_DOMAIN"/>
    <property type="match status" value="2"/>
</dbReference>
<evidence type="ECO:0000256" key="3">
    <source>
        <dbReference type="ARBA" id="ARBA00022658"/>
    </source>
</evidence>
<dbReference type="InterPro" id="IPR051092">
    <property type="entry name" value="FYVE_RhoGEF_PH"/>
</dbReference>
<feature type="compositionally biased region" description="Polar residues" evidence="9">
    <location>
        <begin position="734"/>
        <end position="745"/>
    </location>
</feature>
<dbReference type="GO" id="GO:0005737">
    <property type="term" value="C:cytoplasm"/>
    <property type="evidence" value="ECO:0007669"/>
    <property type="project" value="TreeGrafter"/>
</dbReference>
<dbReference type="GO" id="GO:0008270">
    <property type="term" value="F:zinc ion binding"/>
    <property type="evidence" value="ECO:0007669"/>
    <property type="project" value="UniProtKB-KW"/>
</dbReference>
<dbReference type="Pfam" id="PF01363">
    <property type="entry name" value="FYVE"/>
    <property type="match status" value="2"/>
</dbReference>
<dbReference type="SUPFAM" id="SSF50729">
    <property type="entry name" value="PH domain-like"/>
    <property type="match status" value="4"/>
</dbReference>
<accession>A0A1V9ZRF2</accession>
<evidence type="ECO:0000256" key="1">
    <source>
        <dbReference type="ARBA" id="ARBA00004245"/>
    </source>
</evidence>
<dbReference type="OrthoDB" id="660555at2759"/>
<dbReference type="Proteomes" id="UP000243579">
    <property type="component" value="Unassembled WGS sequence"/>
</dbReference>
<dbReference type="GO" id="GO:0005856">
    <property type="term" value="C:cytoskeleton"/>
    <property type="evidence" value="ECO:0007669"/>
    <property type="project" value="UniProtKB-SubCell"/>
</dbReference>
<dbReference type="PANTHER" id="PTHR12673">
    <property type="entry name" value="FACIOGENITAL DYSPLASIA PROTEIN"/>
    <property type="match status" value="1"/>
</dbReference>
<dbReference type="InterPro" id="IPR000306">
    <property type="entry name" value="Znf_FYVE"/>
</dbReference>
<feature type="region of interest" description="Disordered" evidence="9">
    <location>
        <begin position="730"/>
        <end position="753"/>
    </location>
</feature>
<evidence type="ECO:0000313" key="14">
    <source>
        <dbReference type="Proteomes" id="UP000243579"/>
    </source>
</evidence>
<evidence type="ECO:0000259" key="12">
    <source>
        <dbReference type="PROSITE" id="PS50178"/>
    </source>
</evidence>
<comment type="subcellular location">
    <subcellularLocation>
        <location evidence="1">Cytoplasm</location>
        <location evidence="1">Cytoskeleton</location>
    </subcellularLocation>
</comment>
<dbReference type="SMART" id="SM00064">
    <property type="entry name" value="FYVE"/>
    <property type="match status" value="2"/>
</dbReference>
<feature type="domain" description="DH" evidence="11">
    <location>
        <begin position="664"/>
        <end position="904"/>
    </location>
</feature>
<dbReference type="InterPro" id="IPR035899">
    <property type="entry name" value="DBL_dom_sf"/>
</dbReference>
<sequence>MQRNRRSVSFDGREHARLSDHRFLPVFKAPARKQSARPEELEIDTRDYDPDEMDNQHSHEADDDDLRVQEDILRDELFARDLKRRRVIEELCATEASYVASVKLLVTAFVKPMEAEGNPILANPTVAVFFQSLQQILTVNSQLLEECNQPLAADSIGALFCRYAPLFRCYADYAKNFDEVAQLLHHHRSPKFAAFIQQCQRQCGALQNFESLLITPVQRVPRYKLLLERVVDYTGPAHPDQSALSQAVVAVSDAAGLLNETVRQKENMEQVLRVQAQFMGQLSLFTLDRRLLRAGVLVKMSTKREEKVMLHLFSDLLLYSDILPADTFHCRRSVALASSACSVDAELPESYLPLFSLDRPHLHRDCGFKVNSAEKSFVLFAASVDDKQRWVALLSDAITAAQQQSRAAALENAAAVWIPDDAVESCSLCRRRFAVSFRRHHCRRCGNVVCGHCSTQRAFVIDNDPKEKRVCDACFPVLLAVKKCALKWLACLIEFRGSLRRLRKRRWVENFYELKGGVLRQWAVDAPARAASSDELPMAGAIVIRNIDKYGQANCFKVTSRATPMLEDRRYKASPLRAYTKKMLKASLESDHEWVLSADSMADWAKWVDALEASAAKALQRTSSRARSIDVSGSLLSLRDTQLDELELVRSGSIAYDDVKKERYRHHILKEIVRSERCYVECLGECIRVFVQPLLLRQLEGRKLETSKRGFHRRLSQLSHSKLHKTFTRMGLTKRTQQRSGSSSIAPGDAAGSKPHLDATMAVFFTSMDQIFTLNQQLLDHLIRHLAETEAAPSAAPHCIGAIFNAYAPLFQMYSSYASHHEAALSAIQSDHFVTMLAGIQLHMDDGTLHRLRAYLNMPMERIPKYKVFLQELLECTDDGHVDHALLLSSVAKVDQVIHAIQDSIVARDGARKLRELSLQYGLSLPDATFVKGGYLRKVCRGTVRTYHVVLLSTALVYAPTGLLASYQKKHKVIDLVGSSASPMQEVLPESVQQAVVTAGANPVTHRNAFYFRSNQKSFLLIADSEEVQKAWVDAIHDAATKLDTTYRLSATSDEDDRSSGHPMDTLLRKPIKTGWLHVRAGRKKLRRQWVTVDYQHFTIGSSYQTSPDTTLLTSSCSVEAIGGAPTQFEIRGEPVINSLTDAATKYVFVLDAGNDRDEWLRAIGHCITSSTFEDATTCLSAVSEPAMHHFAPVFQFHNTSKKCMLCANSFTIYRIRHHCKNCGTLVCGGCSKARMVLSNDLRRAVRVCDHCIEEHNDLA</sequence>
<keyword evidence="7" id="KW-0206">Cytoskeleton</keyword>
<dbReference type="InterPro" id="IPR017455">
    <property type="entry name" value="Znf_FYVE-rel"/>
</dbReference>